<dbReference type="RefSeq" id="WP_154356801.1">
    <property type="nucleotide sequence ID" value="NZ_WKJL01000003.1"/>
</dbReference>
<accession>A0A844D8Z9</accession>
<reference evidence="1 2" key="1">
    <citation type="submission" date="2019-11" db="EMBL/GenBank/DDBJ databases">
        <title>Novel species isolated from a subtropical stream in China.</title>
        <authorList>
            <person name="Lu H."/>
        </authorList>
    </citation>
    <scope>NUCLEOTIDE SEQUENCE [LARGE SCALE GENOMIC DNA]</scope>
    <source>
        <strain evidence="1 2">FT26W</strain>
    </source>
</reference>
<keyword evidence="2" id="KW-1185">Reference proteome</keyword>
<sequence>MELAIGLCRNKVAQLVTEHEKIEEVAAHQLLKRGLPTQVLPRARFATDLQGWRLLPTEEANAYPSAFGFSADMSNHQVFEFFVGEHRYLVPALVLVRAALKNKKSLIAAAFQPQGLELAITPIFEDDLLSDFWIQEESGRSGLNTEFLHWLYAYPSARRMFHSVFRHALEGRLGISLPLGIIEATACFRSDQRKRKTHFVTNLNICRVTTAEFPLDYCLQRGSIITYRRSNQATVQLAKSRALELVSTHGA</sequence>
<evidence type="ECO:0000313" key="2">
    <source>
        <dbReference type="Proteomes" id="UP000439986"/>
    </source>
</evidence>
<name>A0A844D8Z9_9BURK</name>
<evidence type="ECO:0000313" key="1">
    <source>
        <dbReference type="EMBL" id="MRW83739.1"/>
    </source>
</evidence>
<gene>
    <name evidence="1" type="ORF">GJ698_06480</name>
</gene>
<comment type="caution">
    <text evidence="1">The sequence shown here is derived from an EMBL/GenBank/DDBJ whole genome shotgun (WGS) entry which is preliminary data.</text>
</comment>
<dbReference type="Proteomes" id="UP000439986">
    <property type="component" value="Unassembled WGS sequence"/>
</dbReference>
<organism evidence="1 2">
    <name type="scientific">Duganella aquatilis</name>
    <dbReference type="NCBI Taxonomy" id="2666082"/>
    <lineage>
        <taxon>Bacteria</taxon>
        <taxon>Pseudomonadati</taxon>
        <taxon>Pseudomonadota</taxon>
        <taxon>Betaproteobacteria</taxon>
        <taxon>Burkholderiales</taxon>
        <taxon>Oxalobacteraceae</taxon>
        <taxon>Telluria group</taxon>
        <taxon>Duganella</taxon>
    </lineage>
</organism>
<proteinExistence type="predicted"/>
<dbReference type="EMBL" id="WKJL01000003">
    <property type="protein sequence ID" value="MRW83739.1"/>
    <property type="molecule type" value="Genomic_DNA"/>
</dbReference>
<dbReference type="AlphaFoldDB" id="A0A844D8Z9"/>
<protein>
    <submittedName>
        <fullName evidence="1">Uncharacterized protein</fullName>
    </submittedName>
</protein>